<protein>
    <submittedName>
        <fullName evidence="1">Uncharacterized protein</fullName>
    </submittedName>
</protein>
<proteinExistence type="predicted"/>
<reference evidence="1 2" key="1">
    <citation type="submission" date="2017-10" db="EMBL/GenBank/DDBJ databases">
        <title>The draft genome sequence of Lewinella nigricans NBRC 102662.</title>
        <authorList>
            <person name="Wang K."/>
        </authorList>
    </citation>
    <scope>NUCLEOTIDE SEQUENCE [LARGE SCALE GENOMIC DNA]</scope>
    <source>
        <strain evidence="1 2">NBRC 102662</strain>
    </source>
</reference>
<organism evidence="1 2">
    <name type="scientific">Flavilitoribacter nigricans (strain ATCC 23147 / DSM 23189 / NBRC 102662 / NCIMB 1420 / SS-2)</name>
    <name type="common">Lewinella nigricans</name>
    <dbReference type="NCBI Taxonomy" id="1122177"/>
    <lineage>
        <taxon>Bacteria</taxon>
        <taxon>Pseudomonadati</taxon>
        <taxon>Bacteroidota</taxon>
        <taxon>Saprospiria</taxon>
        <taxon>Saprospirales</taxon>
        <taxon>Lewinellaceae</taxon>
        <taxon>Flavilitoribacter</taxon>
    </lineage>
</organism>
<dbReference type="RefSeq" id="WP_099152497.1">
    <property type="nucleotide sequence ID" value="NZ_PDUD01000027.1"/>
</dbReference>
<accession>A0A2D0N6G9</accession>
<dbReference type="EMBL" id="PDUD01000027">
    <property type="protein sequence ID" value="PHN04111.1"/>
    <property type="molecule type" value="Genomic_DNA"/>
</dbReference>
<comment type="caution">
    <text evidence="1">The sequence shown here is derived from an EMBL/GenBank/DDBJ whole genome shotgun (WGS) entry which is preliminary data.</text>
</comment>
<gene>
    <name evidence="1" type="ORF">CRP01_23220</name>
</gene>
<dbReference type="Proteomes" id="UP000223913">
    <property type="component" value="Unassembled WGS sequence"/>
</dbReference>
<evidence type="ECO:0000313" key="1">
    <source>
        <dbReference type="EMBL" id="PHN04111.1"/>
    </source>
</evidence>
<dbReference type="PROSITE" id="PS51257">
    <property type="entry name" value="PROKAR_LIPOPROTEIN"/>
    <property type="match status" value="1"/>
</dbReference>
<sequence>MNMLSARLNLAGLLAVGCLLWGCSRVETPNPESLVFTGPADGCGSFLIYQSNEAGDLSIAVQGDRDQLGLSTEAASFSIGPSADIQLSLLSYEGNIEQYYCNDVIIIEQQPKIISEWIAQRGTARIRIVEENLGPSGQSQPLYSLSIELEDVELRNDQGTTLQLDQHQFPVTTVGWYPG</sequence>
<evidence type="ECO:0000313" key="2">
    <source>
        <dbReference type="Proteomes" id="UP000223913"/>
    </source>
</evidence>
<keyword evidence="2" id="KW-1185">Reference proteome</keyword>
<name>A0A2D0N6G9_FLAN2</name>
<dbReference type="AlphaFoldDB" id="A0A2D0N6G9"/>